<evidence type="ECO:0000256" key="4">
    <source>
        <dbReference type="ARBA" id="ARBA00023015"/>
    </source>
</evidence>
<organism evidence="8 9">
    <name type="scientific">Zingiber officinale</name>
    <name type="common">Ginger</name>
    <name type="synonym">Amomum zingiber</name>
    <dbReference type="NCBI Taxonomy" id="94328"/>
    <lineage>
        <taxon>Eukaryota</taxon>
        <taxon>Viridiplantae</taxon>
        <taxon>Streptophyta</taxon>
        <taxon>Embryophyta</taxon>
        <taxon>Tracheophyta</taxon>
        <taxon>Spermatophyta</taxon>
        <taxon>Magnoliopsida</taxon>
        <taxon>Liliopsida</taxon>
        <taxon>Zingiberales</taxon>
        <taxon>Zingiberaceae</taxon>
        <taxon>Zingiber</taxon>
    </lineage>
</organism>
<dbReference type="SUPFAM" id="SSF57667">
    <property type="entry name" value="beta-beta-alpha zinc fingers"/>
    <property type="match status" value="1"/>
</dbReference>
<evidence type="ECO:0000256" key="6">
    <source>
        <dbReference type="PROSITE-ProRule" id="PRU00027"/>
    </source>
</evidence>
<dbReference type="GO" id="GO:0003677">
    <property type="term" value="F:DNA binding"/>
    <property type="evidence" value="ECO:0007669"/>
    <property type="project" value="InterPro"/>
</dbReference>
<keyword evidence="9" id="KW-1185">Reference proteome</keyword>
<proteinExistence type="predicted"/>
<dbReference type="PANTHER" id="PTHR46481">
    <property type="entry name" value="ZINC FINGER BED DOMAIN-CONTAINING PROTEIN 4"/>
    <property type="match status" value="1"/>
</dbReference>
<evidence type="ECO:0000256" key="5">
    <source>
        <dbReference type="ARBA" id="ARBA00023163"/>
    </source>
</evidence>
<name>A0A8J5HVX1_ZINOF</name>
<evidence type="ECO:0000256" key="1">
    <source>
        <dbReference type="ARBA" id="ARBA00022723"/>
    </source>
</evidence>
<sequence>MIFAASAGRCIAVPSISFRSPLARSQAPKFFIFLCPSHPLPLTVMTSHCFLFLRAALCWAVFGQEQGIPTCSSFGSTAVAVSVRAQLSHSVYKMNPVDPTIENEVPLSNVNHEVPQISEVNNEVPQDQPNITSVAADASPSTDASPSAIGTRKLTSDVWNHFRRNKINEMDKAICNYCEKPLSGNSKHGTTHLREHFKICPRRTVSDIRQKILIKEKNKGDFVIKGFQFDQEASRCMLAEMIILHEYPLTIVEHHGFRKLLASLQPLFKVPCRNTIKSDILKLYDYEKTKVLSLLECNKGRIALTTDMWTASNQRKGFLALTAHFIDDNWTLQSRILRFAYVRSPHTLEVLANVIVKSMMDWNIDRNISTITVDNCSTNDSLINNVLHKLDHSTLMLGGTLFHMRCVAHILNLVVQDGLDVIAPSVEKIPKSSQETKAYYSSIEYDEDTIDVDGGTTISSDEESYDYVGLGFVKLAFTITKCTSADRKVKMGRGVSCGGGQSSLGYLFGSCEAPKSVGESAEPVQKLAFKSTGEPVEPFQKPTPATQVDNKQIPAGIQGNLANNYQRADGQNCGNFITLTEVVNSAVLKQVLLRFSTSEQM</sequence>
<dbReference type="PROSITE" id="PS50808">
    <property type="entry name" value="ZF_BED"/>
    <property type="match status" value="1"/>
</dbReference>
<evidence type="ECO:0000259" key="7">
    <source>
        <dbReference type="PROSITE" id="PS50808"/>
    </source>
</evidence>
<dbReference type="Proteomes" id="UP000734854">
    <property type="component" value="Unassembled WGS sequence"/>
</dbReference>
<gene>
    <name evidence="8" type="ORF">ZIOFF_002182</name>
</gene>
<keyword evidence="1" id="KW-0479">Metal-binding</keyword>
<dbReference type="InterPro" id="IPR036236">
    <property type="entry name" value="Znf_C2H2_sf"/>
</dbReference>
<comment type="caution">
    <text evidence="8">The sequence shown here is derived from an EMBL/GenBank/DDBJ whole genome shotgun (WGS) entry which is preliminary data.</text>
</comment>
<keyword evidence="5" id="KW-0804">Transcription</keyword>
<evidence type="ECO:0000313" key="9">
    <source>
        <dbReference type="Proteomes" id="UP000734854"/>
    </source>
</evidence>
<dbReference type="EMBL" id="JACMSC010000001">
    <property type="protein sequence ID" value="KAG6537101.1"/>
    <property type="molecule type" value="Genomic_DNA"/>
</dbReference>
<evidence type="ECO:0000313" key="8">
    <source>
        <dbReference type="EMBL" id="KAG6537101.1"/>
    </source>
</evidence>
<dbReference type="Pfam" id="PF02892">
    <property type="entry name" value="zf-BED"/>
    <property type="match status" value="1"/>
</dbReference>
<evidence type="ECO:0000256" key="3">
    <source>
        <dbReference type="ARBA" id="ARBA00022833"/>
    </source>
</evidence>
<keyword evidence="2 6" id="KW-0863">Zinc-finger</keyword>
<dbReference type="InterPro" id="IPR052035">
    <property type="entry name" value="ZnF_BED_domain_contain"/>
</dbReference>
<protein>
    <recommendedName>
        <fullName evidence="7">BED-type domain-containing protein</fullName>
    </recommendedName>
</protein>
<dbReference type="AlphaFoldDB" id="A0A8J5HVX1"/>
<dbReference type="SUPFAM" id="SSF53098">
    <property type="entry name" value="Ribonuclease H-like"/>
    <property type="match status" value="1"/>
</dbReference>
<dbReference type="SMART" id="SM00614">
    <property type="entry name" value="ZnF_BED"/>
    <property type="match status" value="1"/>
</dbReference>
<dbReference type="PANTHER" id="PTHR46481:SF11">
    <property type="entry name" value="ZINC FINGER BED DOMAIN-CONTAINING PROTEIN RICESLEEPER 2-LIKE"/>
    <property type="match status" value="1"/>
</dbReference>
<dbReference type="InterPro" id="IPR012337">
    <property type="entry name" value="RNaseH-like_sf"/>
</dbReference>
<reference evidence="8 9" key="1">
    <citation type="submission" date="2020-08" db="EMBL/GenBank/DDBJ databases">
        <title>Plant Genome Project.</title>
        <authorList>
            <person name="Zhang R.-G."/>
        </authorList>
    </citation>
    <scope>NUCLEOTIDE SEQUENCE [LARGE SCALE GENOMIC DNA]</scope>
    <source>
        <tissue evidence="8">Rhizome</tissue>
    </source>
</reference>
<dbReference type="InterPro" id="IPR003656">
    <property type="entry name" value="Znf_BED"/>
</dbReference>
<keyword evidence="4" id="KW-0805">Transcription regulation</keyword>
<evidence type="ECO:0000256" key="2">
    <source>
        <dbReference type="ARBA" id="ARBA00022771"/>
    </source>
</evidence>
<feature type="domain" description="BED-type" evidence="7">
    <location>
        <begin position="153"/>
        <end position="212"/>
    </location>
</feature>
<dbReference type="SUPFAM" id="SSF140996">
    <property type="entry name" value="Hermes dimerisation domain"/>
    <property type="match status" value="1"/>
</dbReference>
<keyword evidence="3" id="KW-0862">Zinc</keyword>
<accession>A0A8J5HVX1</accession>
<dbReference type="GO" id="GO:0008270">
    <property type="term" value="F:zinc ion binding"/>
    <property type="evidence" value="ECO:0007669"/>
    <property type="project" value="UniProtKB-KW"/>
</dbReference>